<accession>A0A1G7IPK7</accession>
<sequence>MKTNAARLLDKLNIKYETREYEVNPDDLTAGTVARKINMPVEQVFKTLLCRLNDGEYVFGVVPGNSELDLKKLAVAAEAKKAELASLKDVEPLTGYIRGGVTVMGAKKAYRAFADETLELFDTISVSAGTRGLQLLLAPADYIRAAEAAVADLTKDGVTVE</sequence>
<gene>
    <name evidence="6" type="ORF">SAMN05444167_1529</name>
</gene>
<protein>
    <recommendedName>
        <fullName evidence="4">Cys-tRNA(Pro)/Cys-tRNA(Cys) deacylase</fullName>
        <ecNumber evidence="4">4.2.-.-</ecNumber>
    </recommendedName>
</protein>
<evidence type="ECO:0000259" key="5">
    <source>
        <dbReference type="Pfam" id="PF04073"/>
    </source>
</evidence>
<dbReference type="NCBIfam" id="TIGR00011">
    <property type="entry name" value="YbaK_EbsC"/>
    <property type="match status" value="1"/>
</dbReference>
<evidence type="ECO:0000256" key="4">
    <source>
        <dbReference type="PIRNR" id="PIRNR006181"/>
    </source>
</evidence>
<dbReference type="InterPro" id="IPR007214">
    <property type="entry name" value="YbaK/aa-tRNA-synth-assoc-dom"/>
</dbReference>
<dbReference type="AlphaFoldDB" id="A0A1G7IPK7"/>
<keyword evidence="3 4" id="KW-0456">Lyase</keyword>
<evidence type="ECO:0000256" key="1">
    <source>
        <dbReference type="ARBA" id="ARBA00009798"/>
    </source>
</evidence>
<dbReference type="OrthoDB" id="9809296at2"/>
<dbReference type="SUPFAM" id="SSF55826">
    <property type="entry name" value="YbaK/ProRS associated domain"/>
    <property type="match status" value="1"/>
</dbReference>
<evidence type="ECO:0000313" key="6">
    <source>
        <dbReference type="EMBL" id="SDF14692.1"/>
    </source>
</evidence>
<dbReference type="EC" id="4.2.-.-" evidence="4"/>
<dbReference type="CDD" id="cd00002">
    <property type="entry name" value="YbaK_deacylase"/>
    <property type="match status" value="1"/>
</dbReference>
<dbReference type="PIRSF" id="PIRSF006181">
    <property type="entry name" value="EbsC_YbaK"/>
    <property type="match status" value="1"/>
</dbReference>
<organism evidence="6 7">
    <name type="scientific">Terriglobus roseus</name>
    <dbReference type="NCBI Taxonomy" id="392734"/>
    <lineage>
        <taxon>Bacteria</taxon>
        <taxon>Pseudomonadati</taxon>
        <taxon>Acidobacteriota</taxon>
        <taxon>Terriglobia</taxon>
        <taxon>Terriglobales</taxon>
        <taxon>Acidobacteriaceae</taxon>
        <taxon>Terriglobus</taxon>
    </lineage>
</organism>
<feature type="domain" description="YbaK/aminoacyl-tRNA synthetase-associated" evidence="5">
    <location>
        <begin position="29"/>
        <end position="144"/>
    </location>
</feature>
<dbReference type="GO" id="GO:0016829">
    <property type="term" value="F:lyase activity"/>
    <property type="evidence" value="ECO:0007669"/>
    <property type="project" value="UniProtKB-KW"/>
</dbReference>
<dbReference type="PANTHER" id="PTHR30411:SF0">
    <property type="entry name" value="CYS-TRNA(PRO)_CYS-TRNA(CYS) DEACYLASE YBAK"/>
    <property type="match status" value="1"/>
</dbReference>
<dbReference type="GO" id="GO:0002161">
    <property type="term" value="F:aminoacyl-tRNA deacylase activity"/>
    <property type="evidence" value="ECO:0007669"/>
    <property type="project" value="InterPro"/>
</dbReference>
<dbReference type="RefSeq" id="WP_083344607.1">
    <property type="nucleotide sequence ID" value="NZ_LT629690.1"/>
</dbReference>
<dbReference type="Pfam" id="PF04073">
    <property type="entry name" value="tRNA_edit"/>
    <property type="match status" value="1"/>
</dbReference>
<proteinExistence type="inferred from homology"/>
<comment type="similarity">
    <text evidence="1 4">Belongs to the prolyl-tRNA editing family. YbaK/EbsC subfamily.</text>
</comment>
<dbReference type="Proteomes" id="UP000182427">
    <property type="component" value="Chromosome I"/>
</dbReference>
<evidence type="ECO:0000256" key="2">
    <source>
        <dbReference type="ARBA" id="ARBA00022917"/>
    </source>
</evidence>
<dbReference type="GO" id="GO:0006412">
    <property type="term" value="P:translation"/>
    <property type="evidence" value="ECO:0007669"/>
    <property type="project" value="UniProtKB-KW"/>
</dbReference>
<dbReference type="InterPro" id="IPR036754">
    <property type="entry name" value="YbaK/aa-tRNA-synt-asso_dom_sf"/>
</dbReference>
<dbReference type="EMBL" id="LT629690">
    <property type="protein sequence ID" value="SDF14692.1"/>
    <property type="molecule type" value="Genomic_DNA"/>
</dbReference>
<name>A0A1G7IPK7_9BACT</name>
<dbReference type="PANTHER" id="PTHR30411">
    <property type="entry name" value="CYTOPLASMIC PROTEIN"/>
    <property type="match status" value="1"/>
</dbReference>
<evidence type="ECO:0000256" key="3">
    <source>
        <dbReference type="ARBA" id="ARBA00023239"/>
    </source>
</evidence>
<reference evidence="6 7" key="1">
    <citation type="submission" date="2016-10" db="EMBL/GenBank/DDBJ databases">
        <authorList>
            <person name="de Groot N.N."/>
        </authorList>
    </citation>
    <scope>NUCLEOTIDE SEQUENCE [LARGE SCALE GENOMIC DNA]</scope>
    <source>
        <strain evidence="6 7">GAS232</strain>
    </source>
</reference>
<dbReference type="InterPro" id="IPR004369">
    <property type="entry name" value="Prolyl-tRNA_editing_YbaK/EbsC"/>
</dbReference>
<evidence type="ECO:0000313" key="7">
    <source>
        <dbReference type="Proteomes" id="UP000182427"/>
    </source>
</evidence>
<keyword evidence="7" id="KW-1185">Reference proteome</keyword>
<keyword evidence="2 4" id="KW-0648">Protein biosynthesis</keyword>
<dbReference type="Gene3D" id="3.90.960.10">
    <property type="entry name" value="YbaK/aminoacyl-tRNA synthetase-associated domain"/>
    <property type="match status" value="1"/>
</dbReference>